<dbReference type="Pfam" id="PF25785">
    <property type="entry name" value="TPR"/>
    <property type="match status" value="1"/>
</dbReference>
<feature type="compositionally biased region" description="Polar residues" evidence="5">
    <location>
        <begin position="1943"/>
        <end position="1961"/>
    </location>
</feature>
<dbReference type="InterPro" id="IPR012929">
    <property type="entry name" value="Nucleoprot-TPR/MLP1-2_dom"/>
</dbReference>
<dbReference type="InterPro" id="IPR057974">
    <property type="entry name" value="NUA/TPR/MLP1-2-like_dom"/>
</dbReference>
<feature type="region of interest" description="Disordered" evidence="5">
    <location>
        <begin position="1849"/>
        <end position="1875"/>
    </location>
</feature>
<dbReference type="RefSeq" id="XP_007842018.1">
    <property type="nucleotide sequence ID" value="XM_007843827.1"/>
</dbReference>
<dbReference type="PANTHER" id="PTHR18898">
    <property type="entry name" value="NUCLEOPROTEIN TPR-RELATED"/>
    <property type="match status" value="1"/>
</dbReference>
<feature type="compositionally biased region" description="Basic and acidic residues" evidence="5">
    <location>
        <begin position="70"/>
        <end position="105"/>
    </location>
</feature>
<dbReference type="GO" id="GO:0006606">
    <property type="term" value="P:protein import into nucleus"/>
    <property type="evidence" value="ECO:0007669"/>
    <property type="project" value="InterPro"/>
</dbReference>
<feature type="compositionally biased region" description="Polar residues" evidence="5">
    <location>
        <begin position="1704"/>
        <end position="1722"/>
    </location>
</feature>
<dbReference type="EMBL" id="KI912124">
    <property type="protein sequence ID" value="ETS73071.1"/>
    <property type="molecule type" value="Genomic_DNA"/>
</dbReference>
<feature type="region of interest" description="Disordered" evidence="5">
    <location>
        <begin position="1891"/>
        <end position="2076"/>
    </location>
</feature>
<feature type="domain" description="NUA/TPR/MLP1-2-like" evidence="8">
    <location>
        <begin position="487"/>
        <end position="591"/>
    </location>
</feature>
<dbReference type="KEGG" id="pfy:PFICI_15246"/>
<protein>
    <submittedName>
        <fullName evidence="9">Uncharacterized protein</fullName>
    </submittedName>
</protein>
<feature type="region of interest" description="Disordered" evidence="5">
    <location>
        <begin position="67"/>
        <end position="125"/>
    </location>
</feature>
<dbReference type="OrthoDB" id="343070at2759"/>
<dbReference type="Pfam" id="PF07926">
    <property type="entry name" value="TPR_MLP1_2"/>
    <property type="match status" value="1"/>
</dbReference>
<dbReference type="PANTHER" id="PTHR18898:SF2">
    <property type="entry name" value="NUCLEOPROTEIN TPR"/>
    <property type="match status" value="1"/>
</dbReference>
<reference evidence="10" key="1">
    <citation type="journal article" date="2015" name="BMC Genomics">
        <title>Genomic and transcriptomic analysis of the endophytic fungus Pestalotiopsis fici reveals its lifestyle and high potential for synthesis of natural products.</title>
        <authorList>
            <person name="Wang X."/>
            <person name="Zhang X."/>
            <person name="Liu L."/>
            <person name="Xiang M."/>
            <person name="Wang W."/>
            <person name="Sun X."/>
            <person name="Che Y."/>
            <person name="Guo L."/>
            <person name="Liu G."/>
            <person name="Guo L."/>
            <person name="Wang C."/>
            <person name="Yin W.B."/>
            <person name="Stadler M."/>
            <person name="Zhang X."/>
            <person name="Liu X."/>
        </authorList>
    </citation>
    <scope>NUCLEOTIDE SEQUENCE [LARGE SCALE GENOMIC DNA]</scope>
    <source>
        <strain evidence="10">W106-1 / CGMCC3.15140</strain>
    </source>
</reference>
<dbReference type="Pfam" id="PF25481">
    <property type="entry name" value="Nucleoprot-TPR"/>
    <property type="match status" value="1"/>
</dbReference>
<dbReference type="Proteomes" id="UP000030651">
    <property type="component" value="Unassembled WGS sequence"/>
</dbReference>
<dbReference type="FunCoup" id="W3WJT9">
    <property type="interactions" value="1246"/>
</dbReference>
<feature type="coiled-coil region" evidence="4">
    <location>
        <begin position="424"/>
        <end position="514"/>
    </location>
</feature>
<dbReference type="GO" id="GO:0006406">
    <property type="term" value="P:mRNA export from nucleus"/>
    <property type="evidence" value="ECO:0007669"/>
    <property type="project" value="TreeGrafter"/>
</dbReference>
<dbReference type="InParanoid" id="W3WJT9"/>
<feature type="region of interest" description="Disordered" evidence="5">
    <location>
        <begin position="1511"/>
        <end position="1531"/>
    </location>
</feature>
<feature type="compositionally biased region" description="Low complexity" evidence="5">
    <location>
        <begin position="109"/>
        <end position="122"/>
    </location>
</feature>
<feature type="domain" description="Nucleoprotein TPR/MLP1-2" evidence="6">
    <location>
        <begin position="1066"/>
        <end position="1194"/>
    </location>
</feature>
<dbReference type="eggNOG" id="KOG4674">
    <property type="taxonomic scope" value="Eukaryota"/>
</dbReference>
<evidence type="ECO:0000256" key="4">
    <source>
        <dbReference type="SAM" id="Coils"/>
    </source>
</evidence>
<feature type="compositionally biased region" description="Gly residues" evidence="5">
    <location>
        <begin position="2010"/>
        <end position="2024"/>
    </location>
</feature>
<organism evidence="9 10">
    <name type="scientific">Pestalotiopsis fici (strain W106-1 / CGMCC3.15140)</name>
    <dbReference type="NCBI Taxonomy" id="1229662"/>
    <lineage>
        <taxon>Eukaryota</taxon>
        <taxon>Fungi</taxon>
        <taxon>Dikarya</taxon>
        <taxon>Ascomycota</taxon>
        <taxon>Pezizomycotina</taxon>
        <taxon>Sordariomycetes</taxon>
        <taxon>Xylariomycetidae</taxon>
        <taxon>Amphisphaeriales</taxon>
        <taxon>Sporocadaceae</taxon>
        <taxon>Pestalotiopsis</taxon>
    </lineage>
</organism>
<evidence type="ECO:0000259" key="7">
    <source>
        <dbReference type="Pfam" id="PF25481"/>
    </source>
</evidence>
<sequence length="2076" mass="231150">MAAADVDVGYLATHLGMPEKNLSTVATDPTAELVRAVLAAVATKAHEFDALYSEKVQLEVELETNVRGAEAQRDASNERANKAQKEVEEIRQKLQQEESRRHALENELQSTRSSNSTSQSDVDSLRAKVSSLESLNREKLAIIDTKNTANEQLSQDLQALHQKNLKLNQELTAAQQAAQNAQGASNTFKITESRLRSELQMAERNAEFWEEEQKKKAAELNQVRKDKTSTISRLQSENQDLRSEKETLEESIRQLRKQLDETQSKLTQAYQEKQQAIELAASREEGLRQDLDSTKRLANMREEQSNSLKNRLAEMDMRLEQVKRDGEDAVRRISEELAQTRQSHDQAVNEVENLQAEVARLEAVLADTRGSPGQPGSAPQTPRPLNGSLLGRPASPFAATPGSMRKSMSVTQTLDEVYRLKGQLAKEKKHNEHLAKEIEEMMDQLEAKGPEIEELQAENERLQHEIQNMSHLSDESFKERDLAKKAARKAEADLKTAQSEINIARQQVRDLSAQMQMMIFNLEHQGQELSLEEQLQVQRLQRGNATDNMSDVDELISERLVVFRDIRDLQEKNQELLKVIHELSEEMKNAEDAEAKQQAAQDHEEVIRLRDTIKEWEDRLRSMLVQHEAVVKQRDMFRRLAESRGTHVGGSVIDGDNGVLTSIEDNGASILGGDSTDYATVLRELQQQYDSHRAEWNTDRDTMKKQIDTLSSERNGLQAENARVASQLGLKDSRFEMLESNFKALKSENEQLSKRIREQSENLSKQDIRTQQAAEDLVEARSQVEGLRNENANLKAEKKLAKDIQERLAQDNDSLMNERSRLNEVVATQQRLQNERELSDAETKRRLQTQIDALEEELKSAKRNLTDQMEEGKQLQLRKEFDAQQYQKRIDELTGNFGQIREELAVTKTSKEHLQVRVDELTIELRTAEERAERLQPRPTPRPGSIAPGAAQNIAQESEERIQELIHELTDLKRDLELAKTHLENAEAQANQYKELSQANEEELQALQTAQDQYVQEMDTALAGKDSKIKELEQRIEDLSAELARTNTELSALRDSQDEVARRAENEKSVLEAEIKRLKEQDENYSASVQCHQQDLRTQAEIASRAQQQYEEEVAKHGQTAATLQSIRNEYNQLRTAAATLRAEAESAKATLLQNESSWEERRKKLEQEMSDLRARRDDADKQNKTLHASLENMQNEVAKLQQTRATVDDSMEAIPPQPTSSSEAGLREMANYLRREKDILEVQLDLKDREAKQLQQSLGYANAQLDDARLKLEQERQSQSSNERSSMSHKDLMDKLEQLNLFRESSAALRAEKKQLEAQLADKSAKVAELEEKVRPLEALIEELNSQLEHKQAEIDQIRNDRDYWQKRSEDIIAKHGRTDPAEVEELKETIATLEGERNTLREAEIPLKNKIEELEKALQEKETGWQSTREKLVAQFKERSRTLTAAKNEANLEKDRVQGELNEVSVQLTSAKQEVESQRAKYTAAEEQIKAFQSQVQALQREIQQNANTQAAGTVAPTPATASAPSGTEIAEQVTSLEQQLSQVKAELESISAQKANVDQELEQLRSQLQTAFAERDQAVANAAAAGNNDTNGGDVAMQNGSDEAQSTAAPAAVPMTDEERQGLEQRIAAAEAKAAEFEAKAKDIEDNQAAILSQRSDKMKKALNDKLKAEREAMKESIDKQQADLNLRLEQERKIWEAEQKTNASAESQAPNTPSQATPGTLGEASTPAKINLETISDDEARRFVATNNTIKSIITTNIKTKVEQAMKRVKEECEQNHVLKSEVEQKLLQAREAAMKMASTKSSVQINMAQNNAKMAQAKIAVVETAAKETPTKPVSEVWDVAKTAKPPPAQPKQPVSAVAPVAATGAGGRKSTQFSVVRGIFADDDQESAQVGPTTATSQATQPAAATSNLPTKPQSSIPTPATANSTGTPANPFAPLQAQQSNQPTSVNNPFASSTNSQPAAQQPGQAAANPQASNLPKSGIPAPSNLPKSGLRQPSGTYQAPRGGRGGRGGNRGGAQAGGRQSLNPGADNFQPGPGLKRTRNDSEAGGPGGQKRMRGGAAGGAGTNAAQQ</sequence>
<feature type="coiled-coil region" evidence="4">
    <location>
        <begin position="143"/>
        <end position="279"/>
    </location>
</feature>
<keyword evidence="3" id="KW-0539">Nucleus</keyword>
<evidence type="ECO:0000256" key="2">
    <source>
        <dbReference type="ARBA" id="ARBA00023054"/>
    </source>
</evidence>
<dbReference type="InterPro" id="IPR057577">
    <property type="entry name" value="Nucleoprot-TPR/MLP1_dom"/>
</dbReference>
<dbReference type="GO" id="GO:0005643">
    <property type="term" value="C:nuclear pore"/>
    <property type="evidence" value="ECO:0007669"/>
    <property type="project" value="TreeGrafter"/>
</dbReference>
<feature type="region of interest" description="Disordered" evidence="5">
    <location>
        <begin position="368"/>
        <end position="406"/>
    </location>
</feature>
<feature type="coiled-coil region" evidence="4">
    <location>
        <begin position="1536"/>
        <end position="1584"/>
    </location>
</feature>
<proteinExistence type="predicted"/>
<evidence type="ECO:0000259" key="8">
    <source>
        <dbReference type="Pfam" id="PF25785"/>
    </source>
</evidence>
<name>W3WJT9_PESFW</name>
<evidence type="ECO:0000259" key="6">
    <source>
        <dbReference type="Pfam" id="PF07926"/>
    </source>
</evidence>
<feature type="region of interest" description="Disordered" evidence="5">
    <location>
        <begin position="1702"/>
        <end position="1731"/>
    </location>
</feature>
<evidence type="ECO:0000256" key="1">
    <source>
        <dbReference type="ARBA" id="ARBA00004123"/>
    </source>
</evidence>
<feature type="coiled-coil region" evidence="4">
    <location>
        <begin position="566"/>
        <end position="603"/>
    </location>
</feature>
<dbReference type="Gene3D" id="1.10.287.1490">
    <property type="match status" value="2"/>
</dbReference>
<feature type="compositionally biased region" description="Polar residues" evidence="5">
    <location>
        <begin position="1914"/>
        <end position="1935"/>
    </location>
</feature>
<dbReference type="OMA" id="HAQQNYE"/>
<feature type="compositionally biased region" description="Low complexity" evidence="5">
    <location>
        <begin position="1898"/>
        <end position="1913"/>
    </location>
</feature>
<evidence type="ECO:0000313" key="9">
    <source>
        <dbReference type="EMBL" id="ETS73071.1"/>
    </source>
</evidence>
<dbReference type="Gene3D" id="1.20.1170.10">
    <property type="match status" value="1"/>
</dbReference>
<evidence type="ECO:0000313" key="10">
    <source>
        <dbReference type="Proteomes" id="UP000030651"/>
    </source>
</evidence>
<evidence type="ECO:0000256" key="5">
    <source>
        <dbReference type="SAM" id="MobiDB-lite"/>
    </source>
</evidence>
<dbReference type="GO" id="GO:0017056">
    <property type="term" value="F:structural constituent of nuclear pore"/>
    <property type="evidence" value="ECO:0007669"/>
    <property type="project" value="TreeGrafter"/>
</dbReference>
<dbReference type="HOGENOM" id="CLU_001250_0_0_1"/>
<dbReference type="GeneID" id="19280259"/>
<feature type="compositionally biased region" description="Low complexity" evidence="5">
    <location>
        <begin position="1962"/>
        <end position="1981"/>
    </location>
</feature>
<comment type="subcellular location">
    <subcellularLocation>
        <location evidence="1">Nucleus</location>
    </subcellularLocation>
</comment>
<evidence type="ECO:0000256" key="3">
    <source>
        <dbReference type="ARBA" id="ARBA00023242"/>
    </source>
</evidence>
<accession>W3WJT9</accession>
<feature type="compositionally biased region" description="Low complexity" evidence="5">
    <location>
        <begin position="1513"/>
        <end position="1530"/>
    </location>
</feature>
<dbReference type="STRING" id="1229662.W3WJT9"/>
<feature type="domain" description="Nucleoprotein TPR/MPL1" evidence="7">
    <location>
        <begin position="185"/>
        <end position="261"/>
    </location>
</feature>
<keyword evidence="2 4" id="KW-0175">Coiled coil</keyword>
<keyword evidence="10" id="KW-1185">Reference proteome</keyword>
<feature type="coiled-coil region" evidence="4">
    <location>
        <begin position="700"/>
        <end position="1211"/>
    </location>
</feature>
<gene>
    <name evidence="9" type="ORF">PFICI_15246</name>
</gene>
<feature type="coiled-coil region" evidence="4">
    <location>
        <begin position="1623"/>
        <end position="1687"/>
    </location>
</feature>
<feature type="coiled-coil region" evidence="4">
    <location>
        <begin position="1300"/>
        <end position="1511"/>
    </location>
</feature>
<feature type="compositionally biased region" description="Low complexity" evidence="5">
    <location>
        <begin position="1857"/>
        <end position="1869"/>
    </location>
</feature>